<accession>A0ABR9XF41</accession>
<comment type="caution">
    <text evidence="1">The sequence shown here is derived from an EMBL/GenBank/DDBJ whole genome shotgun (WGS) entry which is preliminary data.</text>
</comment>
<keyword evidence="2" id="KW-1185">Reference proteome</keyword>
<evidence type="ECO:0000313" key="2">
    <source>
        <dbReference type="Proteomes" id="UP000632774"/>
    </source>
</evidence>
<gene>
    <name evidence="1" type="ORF">IRJ18_04870</name>
</gene>
<dbReference type="EMBL" id="JADFFM010000001">
    <property type="protein sequence ID" value="MBE9665683.1"/>
    <property type="molecule type" value="Genomic_DNA"/>
</dbReference>
<organism evidence="1 2">
    <name type="scientific">Mucilaginibacter boryungensis</name>
    <dbReference type="NCBI Taxonomy" id="768480"/>
    <lineage>
        <taxon>Bacteria</taxon>
        <taxon>Pseudomonadati</taxon>
        <taxon>Bacteroidota</taxon>
        <taxon>Sphingobacteriia</taxon>
        <taxon>Sphingobacteriales</taxon>
        <taxon>Sphingobacteriaceae</taxon>
        <taxon>Mucilaginibacter</taxon>
    </lineage>
</organism>
<proteinExistence type="predicted"/>
<evidence type="ECO:0008006" key="3">
    <source>
        <dbReference type="Google" id="ProtNLM"/>
    </source>
</evidence>
<evidence type="ECO:0000313" key="1">
    <source>
        <dbReference type="EMBL" id="MBE9665683.1"/>
    </source>
</evidence>
<name>A0ABR9XF41_9SPHI</name>
<protein>
    <recommendedName>
        <fullName evidence="3">Pentapeptide repeat protein</fullName>
    </recommendedName>
</protein>
<dbReference type="RefSeq" id="WP_194105076.1">
    <property type="nucleotide sequence ID" value="NZ_JADFFM010000001.1"/>
</dbReference>
<reference evidence="1 2" key="1">
    <citation type="submission" date="2020-10" db="EMBL/GenBank/DDBJ databases">
        <title>Mucilaginibacter mali sp. nov., isolated from rhizosphere soil of apple orchard.</title>
        <authorList>
            <person name="Lee J.-S."/>
            <person name="Kim H.S."/>
            <person name="Kim J.-S."/>
        </authorList>
    </citation>
    <scope>NUCLEOTIDE SEQUENCE [LARGE SCALE GENOMIC DNA]</scope>
    <source>
        <strain evidence="1 2">KCTC 23157</strain>
    </source>
</reference>
<sequence length="287" mass="32209">MRESLDPEIIGTPAQLIKLLSKPEPIFNFVLYDFKLSSNWVDIVKDQTIPGIEVSSDANFEEDDNIAGLYPGLYISYIKFTKPVHFVQCRFTGPVNLRNLVFESDFQFFEPSFTESVNIFSSKFLGKTSFRSMTAKQSFTILHSTINSDQLGFRSCTFEDGLAIYACNFINDLDLGDSVFKKMLVIRMGNIAGKLNLAICEIENLQIIGNHETNAPLVVKDINLSDTTVEKQTQINLVTVKGEVKADGAIFQDSVFIDNATFQGKSWWTAVKFDKNLSIQQSAFGDN</sequence>
<dbReference type="Proteomes" id="UP000632774">
    <property type="component" value="Unassembled WGS sequence"/>
</dbReference>